<sequence length="144" mass="16822">MLFNTTYVDNEVTRKINSLLGKPYSFIKAIQMNGTGSHRMMIQEVSPHFRNVLNTNSDINYANIELRPKGIIFHINKGLQNYSWIIPYYKLIVFQSETLSIHANGMFIKLRRNQYIQKNNKFIAKVLALKEEFLNSNYGPQFNS</sequence>
<gene>
    <name evidence="1" type="ORF">FIA58_001010</name>
</gene>
<organism evidence="1 2">
    <name type="scientific">Flavobacterium jejuense</name>
    <dbReference type="NCBI Taxonomy" id="1544455"/>
    <lineage>
        <taxon>Bacteria</taxon>
        <taxon>Pseudomonadati</taxon>
        <taxon>Bacteroidota</taxon>
        <taxon>Flavobacteriia</taxon>
        <taxon>Flavobacteriales</taxon>
        <taxon>Flavobacteriaceae</taxon>
        <taxon>Flavobacterium</taxon>
    </lineage>
</organism>
<dbReference type="RefSeq" id="WP_140959113.1">
    <property type="nucleotide sequence ID" value="NZ_VEVQ02000001.1"/>
</dbReference>
<comment type="caution">
    <text evidence="1">The sequence shown here is derived from an EMBL/GenBank/DDBJ whole genome shotgun (WGS) entry which is preliminary data.</text>
</comment>
<reference evidence="1" key="2">
    <citation type="submission" date="2020-02" db="EMBL/GenBank/DDBJ databases">
        <title>Flavobacterium profundi sp. nov., isolated from a deep-sea seamount.</title>
        <authorList>
            <person name="Zhang D.-C."/>
        </authorList>
    </citation>
    <scope>NUCLEOTIDE SEQUENCE</scope>
    <source>
        <strain evidence="1">EC11</strain>
    </source>
</reference>
<evidence type="ECO:0008006" key="3">
    <source>
        <dbReference type="Google" id="ProtNLM"/>
    </source>
</evidence>
<dbReference type="Proteomes" id="UP000817854">
    <property type="component" value="Unassembled WGS sequence"/>
</dbReference>
<accession>A0ABX0IKY4</accession>
<keyword evidence="2" id="KW-1185">Reference proteome</keyword>
<evidence type="ECO:0000313" key="2">
    <source>
        <dbReference type="Proteomes" id="UP000817854"/>
    </source>
</evidence>
<reference evidence="1" key="1">
    <citation type="submission" date="2019-05" db="EMBL/GenBank/DDBJ databases">
        <authorList>
            <person name="Lianzixin W."/>
        </authorList>
    </citation>
    <scope>NUCLEOTIDE SEQUENCE</scope>
    <source>
        <strain evidence="1">EC11</strain>
    </source>
</reference>
<proteinExistence type="predicted"/>
<protein>
    <recommendedName>
        <fullName evidence="3">Arginyl-tRNA synthetase</fullName>
    </recommendedName>
</protein>
<name>A0ABX0IKY4_9FLAO</name>
<evidence type="ECO:0000313" key="1">
    <source>
        <dbReference type="EMBL" id="NHN24243.1"/>
    </source>
</evidence>
<dbReference type="EMBL" id="VEVQ02000001">
    <property type="protein sequence ID" value="NHN24243.1"/>
    <property type="molecule type" value="Genomic_DNA"/>
</dbReference>